<dbReference type="CDD" id="cd06529">
    <property type="entry name" value="S24_LexA-like"/>
    <property type="match status" value="1"/>
</dbReference>
<evidence type="ECO:0000256" key="7">
    <source>
        <dbReference type="ARBA" id="ARBA00023015"/>
    </source>
</evidence>
<keyword evidence="6 12" id="KW-0068">Autocatalytic cleavage</keyword>
<evidence type="ECO:0000256" key="4">
    <source>
        <dbReference type="ARBA" id="ARBA00022763"/>
    </source>
</evidence>
<proteinExistence type="inferred from homology"/>
<dbReference type="Gene3D" id="1.10.10.10">
    <property type="entry name" value="Winged helix-like DNA-binding domain superfamily/Winged helix DNA-binding domain"/>
    <property type="match status" value="1"/>
</dbReference>
<dbReference type="GO" id="GO:0009432">
    <property type="term" value="P:SOS response"/>
    <property type="evidence" value="ECO:0007669"/>
    <property type="project" value="UniProtKB-KW"/>
</dbReference>
<keyword evidence="8" id="KW-0238">DNA-binding</keyword>
<keyword evidence="3" id="KW-0235">DNA replication</keyword>
<dbReference type="GO" id="GO:0006260">
    <property type="term" value="P:DNA replication"/>
    <property type="evidence" value="ECO:0007669"/>
    <property type="project" value="UniProtKB-KW"/>
</dbReference>
<keyword evidence="7" id="KW-0805">Transcription regulation</keyword>
<sequence length="190" mass="21499">MEIEEAVQKIRSFFQSQKRLPSYQEICHLFGFASKQSSFRLAKKLIENGILKKDDKGRLVPNKLFSALPLAGVIAAGMPTEVSEQLLDSLSFDDYLVKRPASSYLLRVSGDSMDEAGIHDGDLVVVEKERKPREGDVVVAFIDNEFTLKYFRIKDKRVVLVAANKKYPVLYPRDSLTIFGTVVAVVRKYH</sequence>
<dbReference type="InterPro" id="IPR039418">
    <property type="entry name" value="LexA-like"/>
</dbReference>
<evidence type="ECO:0000256" key="12">
    <source>
        <dbReference type="RuleBase" id="RU003991"/>
    </source>
</evidence>
<dbReference type="InterPro" id="IPR006197">
    <property type="entry name" value="Peptidase_S24_LexA"/>
</dbReference>
<comment type="similarity">
    <text evidence="1 12">Belongs to the peptidase S24 family.</text>
</comment>
<dbReference type="GO" id="GO:0045892">
    <property type="term" value="P:negative regulation of DNA-templated transcription"/>
    <property type="evidence" value="ECO:0007669"/>
    <property type="project" value="InterPro"/>
</dbReference>
<dbReference type="GO" id="GO:0006281">
    <property type="term" value="P:DNA repair"/>
    <property type="evidence" value="ECO:0007669"/>
    <property type="project" value="UniProtKB-KW"/>
</dbReference>
<evidence type="ECO:0000313" key="15">
    <source>
        <dbReference type="Proteomes" id="UP000176665"/>
    </source>
</evidence>
<protein>
    <submittedName>
        <fullName evidence="14">Repressor LexA</fullName>
    </submittedName>
</protein>
<comment type="caution">
    <text evidence="14">The sequence shown here is derived from an EMBL/GenBank/DDBJ whole genome shotgun (WGS) entry which is preliminary data.</text>
</comment>
<dbReference type="Gene3D" id="2.10.109.10">
    <property type="entry name" value="Umud Fragment, subunit A"/>
    <property type="match status" value="1"/>
</dbReference>
<dbReference type="InterPro" id="IPR006200">
    <property type="entry name" value="LexA"/>
</dbReference>
<dbReference type="PANTHER" id="PTHR33516:SF2">
    <property type="entry name" value="LEXA REPRESSOR-RELATED"/>
    <property type="match status" value="1"/>
</dbReference>
<dbReference type="PANTHER" id="PTHR33516">
    <property type="entry name" value="LEXA REPRESSOR"/>
    <property type="match status" value="1"/>
</dbReference>
<keyword evidence="5 12" id="KW-0378">Hydrolase</keyword>
<dbReference type="EMBL" id="MFJA01000022">
    <property type="protein sequence ID" value="OGG03576.1"/>
    <property type="molecule type" value="Genomic_DNA"/>
</dbReference>
<dbReference type="AlphaFoldDB" id="A0A1F5YU11"/>
<organism evidence="14 15">
    <name type="scientific">Candidatus Gottesmanbacteria bacterium RBG_16_37_8</name>
    <dbReference type="NCBI Taxonomy" id="1798371"/>
    <lineage>
        <taxon>Bacteria</taxon>
        <taxon>Candidatus Gottesmaniibacteriota</taxon>
    </lineage>
</organism>
<dbReference type="SUPFAM" id="SSF51306">
    <property type="entry name" value="LexA/Signal peptidase"/>
    <property type="match status" value="1"/>
</dbReference>
<keyword evidence="4" id="KW-0227">DNA damage</keyword>
<dbReference type="InterPro" id="IPR036388">
    <property type="entry name" value="WH-like_DNA-bd_sf"/>
</dbReference>
<evidence type="ECO:0000313" key="14">
    <source>
        <dbReference type="EMBL" id="OGG03576.1"/>
    </source>
</evidence>
<dbReference type="Proteomes" id="UP000176665">
    <property type="component" value="Unassembled WGS sequence"/>
</dbReference>
<dbReference type="InterPro" id="IPR050077">
    <property type="entry name" value="LexA_repressor"/>
</dbReference>
<keyword evidence="2" id="KW-0678">Repressor</keyword>
<keyword evidence="11" id="KW-0742">SOS response</keyword>
<feature type="domain" description="Peptidase S24/S26A/S26B/S26C" evidence="13">
    <location>
        <begin position="69"/>
        <end position="183"/>
    </location>
</feature>
<evidence type="ECO:0000256" key="5">
    <source>
        <dbReference type="ARBA" id="ARBA00022801"/>
    </source>
</evidence>
<evidence type="ECO:0000256" key="8">
    <source>
        <dbReference type="ARBA" id="ARBA00023125"/>
    </source>
</evidence>
<dbReference type="InterPro" id="IPR036286">
    <property type="entry name" value="LexA/Signal_pep-like_sf"/>
</dbReference>
<evidence type="ECO:0000256" key="1">
    <source>
        <dbReference type="ARBA" id="ARBA00007484"/>
    </source>
</evidence>
<dbReference type="STRING" id="1798371.A2W14_03290"/>
<dbReference type="NCBIfam" id="TIGR00498">
    <property type="entry name" value="lexA"/>
    <property type="match status" value="1"/>
</dbReference>
<dbReference type="Pfam" id="PF00717">
    <property type="entry name" value="Peptidase_S24"/>
    <property type="match status" value="1"/>
</dbReference>
<dbReference type="PRINTS" id="PR00726">
    <property type="entry name" value="LEXASERPTASE"/>
</dbReference>
<keyword evidence="9" id="KW-0804">Transcription</keyword>
<keyword evidence="10" id="KW-0234">DNA repair</keyword>
<gene>
    <name evidence="14" type="ORF">A2W14_03290</name>
</gene>
<evidence type="ECO:0000256" key="11">
    <source>
        <dbReference type="ARBA" id="ARBA00023236"/>
    </source>
</evidence>
<dbReference type="GO" id="GO:0004252">
    <property type="term" value="F:serine-type endopeptidase activity"/>
    <property type="evidence" value="ECO:0007669"/>
    <property type="project" value="InterPro"/>
</dbReference>
<accession>A0A1F5YU11</accession>
<dbReference type="GO" id="GO:0003677">
    <property type="term" value="F:DNA binding"/>
    <property type="evidence" value="ECO:0007669"/>
    <property type="project" value="UniProtKB-KW"/>
</dbReference>
<evidence type="ECO:0000256" key="10">
    <source>
        <dbReference type="ARBA" id="ARBA00023204"/>
    </source>
</evidence>
<reference evidence="14 15" key="1">
    <citation type="journal article" date="2016" name="Nat. Commun.">
        <title>Thousands of microbial genomes shed light on interconnected biogeochemical processes in an aquifer system.</title>
        <authorList>
            <person name="Anantharaman K."/>
            <person name="Brown C.T."/>
            <person name="Hug L.A."/>
            <person name="Sharon I."/>
            <person name="Castelle C.J."/>
            <person name="Probst A.J."/>
            <person name="Thomas B.C."/>
            <person name="Singh A."/>
            <person name="Wilkins M.J."/>
            <person name="Karaoz U."/>
            <person name="Brodie E.L."/>
            <person name="Williams K.H."/>
            <person name="Hubbard S.S."/>
            <person name="Banfield J.F."/>
        </authorList>
    </citation>
    <scope>NUCLEOTIDE SEQUENCE [LARGE SCALE GENOMIC DNA]</scope>
</reference>
<evidence type="ECO:0000256" key="9">
    <source>
        <dbReference type="ARBA" id="ARBA00023163"/>
    </source>
</evidence>
<dbReference type="InterPro" id="IPR015927">
    <property type="entry name" value="Peptidase_S24_S26A/B/C"/>
</dbReference>
<name>A0A1F5YU11_9BACT</name>
<evidence type="ECO:0000256" key="2">
    <source>
        <dbReference type="ARBA" id="ARBA00022491"/>
    </source>
</evidence>
<evidence type="ECO:0000256" key="6">
    <source>
        <dbReference type="ARBA" id="ARBA00022813"/>
    </source>
</evidence>
<evidence type="ECO:0000256" key="3">
    <source>
        <dbReference type="ARBA" id="ARBA00022705"/>
    </source>
</evidence>
<evidence type="ECO:0000259" key="13">
    <source>
        <dbReference type="Pfam" id="PF00717"/>
    </source>
</evidence>